<feature type="transmembrane region" description="Helical" evidence="2">
    <location>
        <begin position="149"/>
        <end position="169"/>
    </location>
</feature>
<organism evidence="3 4">
    <name type="scientific">Massarina eburnea CBS 473.64</name>
    <dbReference type="NCBI Taxonomy" id="1395130"/>
    <lineage>
        <taxon>Eukaryota</taxon>
        <taxon>Fungi</taxon>
        <taxon>Dikarya</taxon>
        <taxon>Ascomycota</taxon>
        <taxon>Pezizomycotina</taxon>
        <taxon>Dothideomycetes</taxon>
        <taxon>Pleosporomycetidae</taxon>
        <taxon>Pleosporales</taxon>
        <taxon>Massarineae</taxon>
        <taxon>Massarinaceae</taxon>
        <taxon>Massarina</taxon>
    </lineage>
</organism>
<keyword evidence="2" id="KW-0812">Transmembrane</keyword>
<dbReference type="OrthoDB" id="193478at2759"/>
<reference evidence="3" key="1">
    <citation type="journal article" date="2020" name="Stud. Mycol.">
        <title>101 Dothideomycetes genomes: a test case for predicting lifestyles and emergence of pathogens.</title>
        <authorList>
            <person name="Haridas S."/>
            <person name="Albert R."/>
            <person name="Binder M."/>
            <person name="Bloem J."/>
            <person name="Labutti K."/>
            <person name="Salamov A."/>
            <person name="Andreopoulos B."/>
            <person name="Baker S."/>
            <person name="Barry K."/>
            <person name="Bills G."/>
            <person name="Bluhm B."/>
            <person name="Cannon C."/>
            <person name="Castanera R."/>
            <person name="Culley D."/>
            <person name="Daum C."/>
            <person name="Ezra D."/>
            <person name="Gonzalez J."/>
            <person name="Henrissat B."/>
            <person name="Kuo A."/>
            <person name="Liang C."/>
            <person name="Lipzen A."/>
            <person name="Lutzoni F."/>
            <person name="Magnuson J."/>
            <person name="Mondo S."/>
            <person name="Nolan M."/>
            <person name="Ohm R."/>
            <person name="Pangilinan J."/>
            <person name="Park H.-J."/>
            <person name="Ramirez L."/>
            <person name="Alfaro M."/>
            <person name="Sun H."/>
            <person name="Tritt A."/>
            <person name="Yoshinaga Y."/>
            <person name="Zwiers L.-H."/>
            <person name="Turgeon B."/>
            <person name="Goodwin S."/>
            <person name="Spatafora J."/>
            <person name="Crous P."/>
            <person name="Grigoriev I."/>
        </authorList>
    </citation>
    <scope>NUCLEOTIDE SEQUENCE</scope>
    <source>
        <strain evidence="3">CBS 473.64</strain>
    </source>
</reference>
<dbReference type="Pfam" id="PF10067">
    <property type="entry name" value="DUF2306"/>
    <property type="match status" value="1"/>
</dbReference>
<keyword evidence="2" id="KW-1133">Transmembrane helix</keyword>
<feature type="region of interest" description="Disordered" evidence="1">
    <location>
        <begin position="316"/>
        <end position="344"/>
    </location>
</feature>
<keyword evidence="2" id="KW-0472">Membrane</keyword>
<proteinExistence type="predicted"/>
<dbReference type="EMBL" id="MU006782">
    <property type="protein sequence ID" value="KAF2642175.1"/>
    <property type="molecule type" value="Genomic_DNA"/>
</dbReference>
<sequence>MAQPTRPPKNPFNAFARHIYNPLGFSKAYNFLLWFIFAGALFGFSLARMMYLNFNIFCGHSTGGNSAAPGECYYYRNFDFYKTGIYLHLVGILFSSLLAVFQFTPFIRHKAIILHRIGGYAALLLWIVATVGAFMIARRAFGGGLDVQAWIGIVGFGSTISFSISYYNIKRLQMEQHRAWMLRGWFYAGSIITTRFILIASASVISNLQSFYTVWPCAKILFVFNNAATPVLRNYPTCASYINGTNPWQEAVVHANMNSGLPTEAGAALNMSFGMALWVALAMHAVGVEVYLHLTPKEAERLRNVSYQRQLEAGMRNPGSAGLTGDRLGDSESWVPESLGKKSG</sequence>
<feature type="transmembrane region" description="Helical" evidence="2">
    <location>
        <begin position="119"/>
        <end position="137"/>
    </location>
</feature>
<dbReference type="InterPro" id="IPR018750">
    <property type="entry name" value="DUF2306_membrane"/>
</dbReference>
<evidence type="ECO:0000256" key="2">
    <source>
        <dbReference type="SAM" id="Phobius"/>
    </source>
</evidence>
<protein>
    <recommendedName>
        <fullName evidence="5">DUF2306 domain-containing protein</fullName>
    </recommendedName>
</protein>
<feature type="transmembrane region" description="Helical" evidence="2">
    <location>
        <begin position="31"/>
        <end position="51"/>
    </location>
</feature>
<feature type="transmembrane region" description="Helical" evidence="2">
    <location>
        <begin position="85"/>
        <end position="107"/>
    </location>
</feature>
<keyword evidence="4" id="KW-1185">Reference proteome</keyword>
<evidence type="ECO:0000313" key="4">
    <source>
        <dbReference type="Proteomes" id="UP000799753"/>
    </source>
</evidence>
<gene>
    <name evidence="3" type="ORF">P280DRAFT_449706</name>
</gene>
<name>A0A6A6S3N2_9PLEO</name>
<dbReference type="AlphaFoldDB" id="A0A6A6S3N2"/>
<dbReference type="Proteomes" id="UP000799753">
    <property type="component" value="Unassembled WGS sequence"/>
</dbReference>
<feature type="transmembrane region" description="Helical" evidence="2">
    <location>
        <begin position="181"/>
        <end position="205"/>
    </location>
</feature>
<feature type="transmembrane region" description="Helical" evidence="2">
    <location>
        <begin position="275"/>
        <end position="294"/>
    </location>
</feature>
<evidence type="ECO:0008006" key="5">
    <source>
        <dbReference type="Google" id="ProtNLM"/>
    </source>
</evidence>
<accession>A0A6A6S3N2</accession>
<evidence type="ECO:0000256" key="1">
    <source>
        <dbReference type="SAM" id="MobiDB-lite"/>
    </source>
</evidence>
<evidence type="ECO:0000313" key="3">
    <source>
        <dbReference type="EMBL" id="KAF2642175.1"/>
    </source>
</evidence>